<dbReference type="InterPro" id="IPR043129">
    <property type="entry name" value="ATPase_NBD"/>
</dbReference>
<name>A0ABD2PYE6_9PLAT</name>
<dbReference type="Gene3D" id="3.30.420.40">
    <property type="match status" value="1"/>
</dbReference>
<dbReference type="AlphaFoldDB" id="A0ABD2PYE6"/>
<feature type="compositionally biased region" description="Polar residues" evidence="1">
    <location>
        <begin position="349"/>
        <end position="364"/>
    </location>
</feature>
<feature type="compositionally biased region" description="Basic residues" evidence="1">
    <location>
        <begin position="365"/>
        <end position="382"/>
    </location>
</feature>
<gene>
    <name evidence="2" type="primary">ARP5_1</name>
    <name evidence="2" type="ORF">Ciccas_008959</name>
</gene>
<comment type="caution">
    <text evidence="2">The sequence shown here is derived from an EMBL/GenBank/DDBJ whole genome shotgun (WGS) entry which is preliminary data.</text>
</comment>
<dbReference type="Proteomes" id="UP001626550">
    <property type="component" value="Unassembled WGS sequence"/>
</dbReference>
<keyword evidence="3" id="KW-1185">Reference proteome</keyword>
<protein>
    <submittedName>
        <fullName evidence="2">Nuclear actin-protein involved in chromatin remodeling</fullName>
    </submittedName>
</protein>
<feature type="region of interest" description="Disordered" evidence="1">
    <location>
        <begin position="310"/>
        <end position="334"/>
    </location>
</feature>
<feature type="region of interest" description="Disordered" evidence="1">
    <location>
        <begin position="216"/>
        <end position="250"/>
    </location>
</feature>
<proteinExistence type="predicted"/>
<dbReference type="SUPFAM" id="SSF53067">
    <property type="entry name" value="Actin-like ATPase domain"/>
    <property type="match status" value="1"/>
</dbReference>
<evidence type="ECO:0000256" key="1">
    <source>
        <dbReference type="SAM" id="MobiDB-lite"/>
    </source>
</evidence>
<evidence type="ECO:0000313" key="3">
    <source>
        <dbReference type="Proteomes" id="UP001626550"/>
    </source>
</evidence>
<dbReference type="EMBL" id="JBJKFK010001696">
    <property type="protein sequence ID" value="KAL3312450.1"/>
    <property type="molecule type" value="Genomic_DNA"/>
</dbReference>
<evidence type="ECO:0000313" key="2">
    <source>
        <dbReference type="EMBL" id="KAL3312450.1"/>
    </source>
</evidence>
<reference evidence="2 3" key="1">
    <citation type="submission" date="2024-11" db="EMBL/GenBank/DDBJ databases">
        <title>Adaptive evolution of stress response genes in parasites aligns with host niche diversity.</title>
        <authorList>
            <person name="Hahn C."/>
            <person name="Resl P."/>
        </authorList>
    </citation>
    <scope>NUCLEOTIDE SEQUENCE [LARGE SCALE GENOMIC DNA]</scope>
    <source>
        <strain evidence="2">EGGRZ-B1_66</strain>
        <tissue evidence="2">Body</tissue>
    </source>
</reference>
<accession>A0ABD2PYE6</accession>
<feature type="region of interest" description="Disordered" evidence="1">
    <location>
        <begin position="348"/>
        <end position="389"/>
    </location>
</feature>
<dbReference type="Gene3D" id="3.90.640.10">
    <property type="entry name" value="Actin, Chain A, domain 4"/>
    <property type="match status" value="1"/>
</dbReference>
<feature type="region of interest" description="Disordered" evidence="1">
    <location>
        <begin position="410"/>
        <end position="438"/>
    </location>
</feature>
<organism evidence="2 3">
    <name type="scientific">Cichlidogyrus casuarinus</name>
    <dbReference type="NCBI Taxonomy" id="1844966"/>
    <lineage>
        <taxon>Eukaryota</taxon>
        <taxon>Metazoa</taxon>
        <taxon>Spiralia</taxon>
        <taxon>Lophotrochozoa</taxon>
        <taxon>Platyhelminthes</taxon>
        <taxon>Monogenea</taxon>
        <taxon>Monopisthocotylea</taxon>
        <taxon>Dactylogyridea</taxon>
        <taxon>Ancyrocephalidae</taxon>
        <taxon>Cichlidogyrus</taxon>
    </lineage>
</organism>
<sequence length="528" mass="59812">MDSLAAYHQNKNSFPSGSKNALIASIGYHSSHLVPIFDNQLIPQAVRRINLGGYNCVYSLQKLLEMKYPCHAEMFNYSFAADILHRFGSFSFNYRTDSTKWKDPKYASENSQPIQLPFSKVGADEIQAAIDKKHQKVERLKEFRRRKLETELNESSEKLQKLKEINDLVTSDRHSSAITKRLKELDIETVEDIDTEMSSLSEHIDNLNEKLSAIQESKTKNSDSNSNSTTDDDPFAPEVVGPSQVGPDSTQRFKGRCKLAYEALCSQAIWLQSIRNKHARVSKQRQQRMSKLELAAEFGIRQGISSILDSSDAPQELQQDPAELSTGRGGAPMTERRRMQLEKIRAMTSELQSNRLPSSATTPKRSAKKPKNSQPKKGKKGKKPSEEPDTAAFEAEQIDNLSYQEQDEFEEVIEEDPASQSSAEEAEEVASKRKRQSSCTNIPVVRRSHFEILEEDAGTVSESERDQLAIYEAILALYDPNTVRDIASTDYQVNIEDYYTIKLETEPIRLVLLIVEINQTIQIHRDSI</sequence>